<accession>A0AB34GH34</accession>
<feature type="compositionally biased region" description="Basic residues" evidence="1">
    <location>
        <begin position="36"/>
        <end position="51"/>
    </location>
</feature>
<evidence type="ECO:0000313" key="2">
    <source>
        <dbReference type="EMBL" id="KAJ8778403.1"/>
    </source>
</evidence>
<name>A0AB34GH34_ESCRO</name>
<keyword evidence="3" id="KW-1185">Reference proteome</keyword>
<dbReference type="Proteomes" id="UP001159641">
    <property type="component" value="Unassembled WGS sequence"/>
</dbReference>
<evidence type="ECO:0000313" key="3">
    <source>
        <dbReference type="Proteomes" id="UP001159641"/>
    </source>
</evidence>
<feature type="region of interest" description="Disordered" evidence="1">
    <location>
        <begin position="1"/>
        <end position="83"/>
    </location>
</feature>
<sequence length="128" mass="14342">MRVTRTNSNSSPGNASSQFRGVLGPNCARPLPSGERRRRQRRLLQRRRRRLLLLSGGSGEDPGLGPRRPEGPAPSAPARPRTALSLRRRASEEMFMVDDDDNVVCFSKSGCERNDHFFSAKRENEPVI</sequence>
<dbReference type="AlphaFoldDB" id="A0AB34GH34"/>
<protein>
    <submittedName>
        <fullName evidence="2">Uncharacterized protein</fullName>
    </submittedName>
</protein>
<gene>
    <name evidence="2" type="ORF">J1605_013590</name>
</gene>
<reference evidence="2 3" key="1">
    <citation type="submission" date="2022-11" db="EMBL/GenBank/DDBJ databases">
        <title>Whole genome sequence of Eschrichtius robustus ER-17-0199.</title>
        <authorList>
            <person name="Bruniche-Olsen A."/>
            <person name="Black A.N."/>
            <person name="Fields C.J."/>
            <person name="Walden K."/>
            <person name="Dewoody J.A."/>
        </authorList>
    </citation>
    <scope>NUCLEOTIDE SEQUENCE [LARGE SCALE GENOMIC DNA]</scope>
    <source>
        <strain evidence="2">ER-17-0199</strain>
        <tissue evidence="2">Blubber</tissue>
    </source>
</reference>
<feature type="compositionally biased region" description="Polar residues" evidence="1">
    <location>
        <begin position="1"/>
        <end position="19"/>
    </location>
</feature>
<proteinExistence type="predicted"/>
<dbReference type="EMBL" id="JAIQCJ010002244">
    <property type="protein sequence ID" value="KAJ8778403.1"/>
    <property type="molecule type" value="Genomic_DNA"/>
</dbReference>
<comment type="caution">
    <text evidence="2">The sequence shown here is derived from an EMBL/GenBank/DDBJ whole genome shotgun (WGS) entry which is preliminary data.</text>
</comment>
<evidence type="ECO:0000256" key="1">
    <source>
        <dbReference type="SAM" id="MobiDB-lite"/>
    </source>
</evidence>
<organism evidence="2 3">
    <name type="scientific">Eschrichtius robustus</name>
    <name type="common">California gray whale</name>
    <name type="synonym">Eschrichtius gibbosus</name>
    <dbReference type="NCBI Taxonomy" id="9764"/>
    <lineage>
        <taxon>Eukaryota</taxon>
        <taxon>Metazoa</taxon>
        <taxon>Chordata</taxon>
        <taxon>Craniata</taxon>
        <taxon>Vertebrata</taxon>
        <taxon>Euteleostomi</taxon>
        <taxon>Mammalia</taxon>
        <taxon>Eutheria</taxon>
        <taxon>Laurasiatheria</taxon>
        <taxon>Artiodactyla</taxon>
        <taxon>Whippomorpha</taxon>
        <taxon>Cetacea</taxon>
        <taxon>Mysticeti</taxon>
        <taxon>Eschrichtiidae</taxon>
        <taxon>Eschrichtius</taxon>
    </lineage>
</organism>